<dbReference type="Pfam" id="PF09332">
    <property type="entry name" value="Mcm10"/>
    <property type="match status" value="1"/>
</dbReference>
<evidence type="ECO:0000256" key="4">
    <source>
        <dbReference type="ARBA" id="ARBA00022705"/>
    </source>
</evidence>
<dbReference type="InterPro" id="IPR040184">
    <property type="entry name" value="Mcm10"/>
</dbReference>
<dbReference type="Pfam" id="PF22379">
    <property type="entry name" value="OB_MCM10"/>
    <property type="match status" value="1"/>
</dbReference>
<proteinExistence type="inferred from homology"/>
<evidence type="ECO:0000256" key="7">
    <source>
        <dbReference type="ARBA" id="ARBA00022833"/>
    </source>
</evidence>
<dbReference type="AlphaFoldDB" id="A0AAD5KZT5"/>
<keyword evidence="8" id="KW-0539">Nucleus</keyword>
<keyword evidence="6" id="KW-0863">Zinc-finger</keyword>
<evidence type="ECO:0000256" key="2">
    <source>
        <dbReference type="ARBA" id="ARBA00009679"/>
    </source>
</evidence>
<dbReference type="GO" id="GO:0043596">
    <property type="term" value="C:nuclear replication fork"/>
    <property type="evidence" value="ECO:0007669"/>
    <property type="project" value="TreeGrafter"/>
</dbReference>
<dbReference type="Pfam" id="PF09329">
    <property type="entry name" value="zf-primase"/>
    <property type="match status" value="1"/>
</dbReference>
<feature type="compositionally biased region" description="Polar residues" evidence="10">
    <location>
        <begin position="89"/>
        <end position="100"/>
    </location>
</feature>
<feature type="coiled-coil region" evidence="9">
    <location>
        <begin position="412"/>
        <end position="439"/>
    </location>
</feature>
<evidence type="ECO:0000313" key="12">
    <source>
        <dbReference type="EMBL" id="KAI9562312.1"/>
    </source>
</evidence>
<dbReference type="PANTHER" id="PTHR13454">
    <property type="entry name" value="PROTEIN MCM10 HOMOLOG"/>
    <property type="match status" value="1"/>
</dbReference>
<dbReference type="GO" id="GO:0006270">
    <property type="term" value="P:DNA replication initiation"/>
    <property type="evidence" value="ECO:0007669"/>
    <property type="project" value="InterPro"/>
</dbReference>
<feature type="region of interest" description="Disordered" evidence="10">
    <location>
        <begin position="549"/>
        <end position="602"/>
    </location>
</feature>
<keyword evidence="9" id="KW-0175">Coiled coil</keyword>
<accession>A0AAD5KZT5</accession>
<evidence type="ECO:0000313" key="13">
    <source>
        <dbReference type="Proteomes" id="UP000820818"/>
    </source>
</evidence>
<comment type="subcellular location">
    <subcellularLocation>
        <location evidence="1">Nucleus</location>
    </subcellularLocation>
</comment>
<dbReference type="GO" id="GO:0003688">
    <property type="term" value="F:DNA replication origin binding"/>
    <property type="evidence" value="ECO:0007669"/>
    <property type="project" value="TreeGrafter"/>
</dbReference>
<dbReference type="InterPro" id="IPR015411">
    <property type="entry name" value="Rep_factor_Mcm10_C"/>
</dbReference>
<dbReference type="InterPro" id="IPR055065">
    <property type="entry name" value="OB_MCM10"/>
</dbReference>
<keyword evidence="5" id="KW-0479">Metal-binding</keyword>
<dbReference type="FunFam" id="2.40.50.140:FF:000174">
    <property type="entry name" value="DNA replication licensing factor mcm10"/>
    <property type="match status" value="1"/>
</dbReference>
<feature type="compositionally biased region" description="Polar residues" evidence="10">
    <location>
        <begin position="25"/>
        <end position="38"/>
    </location>
</feature>
<keyword evidence="13" id="KW-1185">Reference proteome</keyword>
<dbReference type="PANTHER" id="PTHR13454:SF11">
    <property type="entry name" value="PROTEIN MCM10 HOMOLOG"/>
    <property type="match status" value="1"/>
</dbReference>
<organism evidence="12 13">
    <name type="scientific">Daphnia sinensis</name>
    <dbReference type="NCBI Taxonomy" id="1820382"/>
    <lineage>
        <taxon>Eukaryota</taxon>
        <taxon>Metazoa</taxon>
        <taxon>Ecdysozoa</taxon>
        <taxon>Arthropoda</taxon>
        <taxon>Crustacea</taxon>
        <taxon>Branchiopoda</taxon>
        <taxon>Diplostraca</taxon>
        <taxon>Cladocera</taxon>
        <taxon>Anomopoda</taxon>
        <taxon>Daphniidae</taxon>
        <taxon>Daphnia</taxon>
        <taxon>Daphnia similis group</taxon>
    </lineage>
</organism>
<dbReference type="Gene3D" id="2.40.50.140">
    <property type="entry name" value="Nucleic acid-binding proteins"/>
    <property type="match status" value="1"/>
</dbReference>
<comment type="caution">
    <text evidence="12">The sequence shown here is derived from an EMBL/GenBank/DDBJ whole genome shotgun (WGS) entry which is preliminary data.</text>
</comment>
<evidence type="ECO:0000256" key="10">
    <source>
        <dbReference type="SAM" id="MobiDB-lite"/>
    </source>
</evidence>
<dbReference type="Pfam" id="PF24863">
    <property type="entry name" value="zf-CCCH_Mcm10"/>
    <property type="match status" value="1"/>
</dbReference>
<evidence type="ECO:0000256" key="9">
    <source>
        <dbReference type="SAM" id="Coils"/>
    </source>
</evidence>
<dbReference type="EMBL" id="WJBH02000003">
    <property type="protein sequence ID" value="KAI9562312.1"/>
    <property type="molecule type" value="Genomic_DNA"/>
</dbReference>
<dbReference type="InterPro" id="IPR056791">
    <property type="entry name" value="Znf_Mcm10_C"/>
</dbReference>
<name>A0AAD5KZT5_9CRUS</name>
<comment type="similarity">
    <text evidence="2">Belongs to the MCM10 family.</text>
</comment>
<dbReference type="InterPro" id="IPR015408">
    <property type="entry name" value="Znf_Mcm10/DnaG"/>
</dbReference>
<dbReference type="Proteomes" id="UP000820818">
    <property type="component" value="Linkage Group LG3"/>
</dbReference>
<evidence type="ECO:0000256" key="8">
    <source>
        <dbReference type="ARBA" id="ARBA00023242"/>
    </source>
</evidence>
<dbReference type="GO" id="GO:0008270">
    <property type="term" value="F:zinc ion binding"/>
    <property type="evidence" value="ECO:0007669"/>
    <property type="project" value="UniProtKB-KW"/>
</dbReference>
<sequence>MAENTDDICDIDALAELLDEDEFLPSSSTAVPESQGSESDILKKKLEDMEKQMAILKDQLRQKNDVKPAVPGLKDIGLNFKPNPDNLKPVSSETSSLIHTQESDSSEDEEGNRSVNKYNEFGQFVKQRLAHEPTVDRLKGQKCSPGWKTKQGALTKLSGACAKATEPSPTADNGFTDAFFGIKIINPLIGSSALMQRMEGRKQIKVSQIKVHMRGGDIKDDWVTMAVLVSKSEARTSQKGKKYSIWKLSDLKDCTKQVSFFLFGEVFNTHWKMAIGSVIGILNPTFMKESKADEISFTVDHHQKVLHIGGSKDLGWCRANRKDGSRCPSFVNKSECEFCIYHVQNEFKKTSAKRSEIQSHFSGTGLSTKDRLKQKVLGKNEVFYGGQIFTGKVVAPPASRAKDNKILDSLKMQNHALRLKEEEEKLAKKSVQAQFSERLLNPTAGSRNLLKCLEKSKDSKESPSVSSPAAPVKSITAKDLLLQHQQKLLEMKAIQMKASKVALSSPQLGRGLVQDQNDIDLSDEVRLPKPHPRMMSAKLKALQLVRLKGPLQPSDPNDPIQKATTPKMQAKARKRALDASGDEDAMEISSGLEDTSRPSKRTKAELDELLQAKSAHSNLVDEFEVNQSEQYFSKLERKEQMETKMLETFEIKTTAVTCTKCNYTALSASELCRREGHKVRTIKAVKRFFQCKDCKQRTISLDRLPKRPCTHCGSSNWDKAAMAKERKGPALPTEELLIRGEERKHVNC</sequence>
<evidence type="ECO:0000256" key="1">
    <source>
        <dbReference type="ARBA" id="ARBA00004123"/>
    </source>
</evidence>
<dbReference type="InterPro" id="IPR012340">
    <property type="entry name" value="NA-bd_OB-fold"/>
</dbReference>
<evidence type="ECO:0000256" key="5">
    <source>
        <dbReference type="ARBA" id="ARBA00022723"/>
    </source>
</evidence>
<feature type="region of interest" description="Disordered" evidence="10">
    <location>
        <begin position="22"/>
        <end position="45"/>
    </location>
</feature>
<protein>
    <recommendedName>
        <fullName evidence="3">Protein MCM10 homolog</fullName>
    </recommendedName>
</protein>
<evidence type="ECO:0000256" key="3">
    <source>
        <dbReference type="ARBA" id="ARBA00017770"/>
    </source>
</evidence>
<keyword evidence="7" id="KW-0862">Zinc</keyword>
<feature type="domain" description="Replication factor Mcm10 C-terminal" evidence="11">
    <location>
        <begin position="440"/>
        <end position="748"/>
    </location>
</feature>
<feature type="region of interest" description="Disordered" evidence="10">
    <location>
        <begin position="75"/>
        <end position="113"/>
    </location>
</feature>
<gene>
    <name evidence="12" type="ORF">GHT06_013277</name>
</gene>
<keyword evidence="4" id="KW-0235">DNA replication</keyword>
<evidence type="ECO:0000256" key="6">
    <source>
        <dbReference type="ARBA" id="ARBA00022771"/>
    </source>
</evidence>
<dbReference type="GO" id="GO:0003697">
    <property type="term" value="F:single-stranded DNA binding"/>
    <property type="evidence" value="ECO:0007669"/>
    <property type="project" value="InterPro"/>
</dbReference>
<dbReference type="SMART" id="SM01280">
    <property type="entry name" value="Mcm10"/>
    <property type="match status" value="1"/>
</dbReference>
<evidence type="ECO:0000259" key="11">
    <source>
        <dbReference type="SMART" id="SM01280"/>
    </source>
</evidence>
<reference evidence="12 13" key="1">
    <citation type="submission" date="2022-05" db="EMBL/GenBank/DDBJ databases">
        <title>A multi-omics perspective on studying reproductive biology in Daphnia sinensis.</title>
        <authorList>
            <person name="Jia J."/>
        </authorList>
    </citation>
    <scope>NUCLEOTIDE SEQUENCE [LARGE SCALE GENOMIC DNA]</scope>
    <source>
        <strain evidence="12 13">WSL</strain>
    </source>
</reference>